<feature type="compositionally biased region" description="Low complexity" evidence="1">
    <location>
        <begin position="31"/>
        <end position="42"/>
    </location>
</feature>
<gene>
    <name evidence="2" type="ORF">SEPMUDRAFT_106019</name>
</gene>
<dbReference type="AlphaFoldDB" id="M3DDB4"/>
<evidence type="ECO:0000256" key="1">
    <source>
        <dbReference type="SAM" id="MobiDB-lite"/>
    </source>
</evidence>
<organism evidence="2 3">
    <name type="scientific">Sphaerulina musiva (strain SO2202)</name>
    <name type="common">Poplar stem canker fungus</name>
    <name type="synonym">Septoria musiva</name>
    <dbReference type="NCBI Taxonomy" id="692275"/>
    <lineage>
        <taxon>Eukaryota</taxon>
        <taxon>Fungi</taxon>
        <taxon>Dikarya</taxon>
        <taxon>Ascomycota</taxon>
        <taxon>Pezizomycotina</taxon>
        <taxon>Dothideomycetes</taxon>
        <taxon>Dothideomycetidae</taxon>
        <taxon>Mycosphaerellales</taxon>
        <taxon>Mycosphaerellaceae</taxon>
        <taxon>Sphaerulina</taxon>
    </lineage>
</organism>
<feature type="region of interest" description="Disordered" evidence="1">
    <location>
        <begin position="1"/>
        <end position="125"/>
    </location>
</feature>
<dbReference type="EMBL" id="KB456261">
    <property type="protein sequence ID" value="EMF15819.1"/>
    <property type="molecule type" value="Genomic_DNA"/>
</dbReference>
<feature type="compositionally biased region" description="Polar residues" evidence="1">
    <location>
        <begin position="18"/>
        <end position="27"/>
    </location>
</feature>
<keyword evidence="3" id="KW-1185">Reference proteome</keyword>
<feature type="compositionally biased region" description="Polar residues" evidence="1">
    <location>
        <begin position="65"/>
        <end position="78"/>
    </location>
</feature>
<dbReference type="GeneID" id="27897741"/>
<dbReference type="Proteomes" id="UP000016931">
    <property type="component" value="Unassembled WGS sequence"/>
</dbReference>
<proteinExistence type="predicted"/>
<feature type="compositionally biased region" description="Basic and acidic residues" evidence="1">
    <location>
        <begin position="99"/>
        <end position="114"/>
    </location>
</feature>
<dbReference type="OrthoDB" id="3630522at2759"/>
<name>M3DDB4_SPHMS</name>
<sequence length="180" mass="19944">MSRMSLNPIPVTERTLQRKLTTAQLQRGDSDSSTCTTSSTGSRDMATQTSEPVSSTAHSDKVVSKRSSMIRNTNSTRMSGGASHRKSVTFQPSPQISHAIEKSQTEADGFVRDKKEKKRPGGLKGNLSSLWKMLDPPELTHNTGALHNLVKAEEHNSRRKYDADATTLVETISSRQYRQR</sequence>
<feature type="compositionally biased region" description="Polar residues" evidence="1">
    <location>
        <begin position="45"/>
        <end position="57"/>
    </location>
</feature>
<accession>M3DDB4</accession>
<reference evidence="2 3" key="1">
    <citation type="journal article" date="2012" name="PLoS Pathog.">
        <title>Diverse lifestyles and strategies of plant pathogenesis encoded in the genomes of eighteen Dothideomycetes fungi.</title>
        <authorList>
            <person name="Ohm R.A."/>
            <person name="Feau N."/>
            <person name="Henrissat B."/>
            <person name="Schoch C.L."/>
            <person name="Horwitz B.A."/>
            <person name="Barry K.W."/>
            <person name="Condon B.J."/>
            <person name="Copeland A.C."/>
            <person name="Dhillon B."/>
            <person name="Glaser F."/>
            <person name="Hesse C.N."/>
            <person name="Kosti I."/>
            <person name="LaButti K."/>
            <person name="Lindquist E.A."/>
            <person name="Lucas S."/>
            <person name="Salamov A.A."/>
            <person name="Bradshaw R.E."/>
            <person name="Ciuffetti L."/>
            <person name="Hamelin R.C."/>
            <person name="Kema G.H.J."/>
            <person name="Lawrence C."/>
            <person name="Scott J.A."/>
            <person name="Spatafora J.W."/>
            <person name="Turgeon B.G."/>
            <person name="de Wit P.J.G.M."/>
            <person name="Zhong S."/>
            <person name="Goodwin S.B."/>
            <person name="Grigoriev I.V."/>
        </authorList>
    </citation>
    <scope>NUCLEOTIDE SEQUENCE [LARGE SCALE GENOMIC DNA]</scope>
    <source>
        <strain evidence="2 3">SO2202</strain>
    </source>
</reference>
<dbReference type="HOGENOM" id="CLU_1497135_0_0_1"/>
<dbReference type="eggNOG" id="ENOG502TACC">
    <property type="taxonomic scope" value="Eukaryota"/>
</dbReference>
<evidence type="ECO:0000313" key="2">
    <source>
        <dbReference type="EMBL" id="EMF15819.1"/>
    </source>
</evidence>
<dbReference type="RefSeq" id="XP_016763940.1">
    <property type="nucleotide sequence ID" value="XM_016900604.1"/>
</dbReference>
<evidence type="ECO:0000313" key="3">
    <source>
        <dbReference type="Proteomes" id="UP000016931"/>
    </source>
</evidence>
<protein>
    <submittedName>
        <fullName evidence="2">Uncharacterized protein</fullName>
    </submittedName>
</protein>